<accession>A0A3A0UQX3</accession>
<dbReference type="SUPFAM" id="SSF51338">
    <property type="entry name" value="Composite domain of metallo-dependent hydrolases"/>
    <property type="match status" value="1"/>
</dbReference>
<name>A0A3A0UQX3_STAGA</name>
<dbReference type="GO" id="GO:0016810">
    <property type="term" value="F:hydrolase activity, acting on carbon-nitrogen (but not peptide) bonds"/>
    <property type="evidence" value="ECO:0007669"/>
    <property type="project" value="InterPro"/>
</dbReference>
<protein>
    <submittedName>
        <fullName evidence="1">Dihydroorotase</fullName>
    </submittedName>
</protein>
<dbReference type="InterPro" id="IPR011059">
    <property type="entry name" value="Metal-dep_hydrolase_composite"/>
</dbReference>
<dbReference type="AlphaFoldDB" id="A0A3A0UQX3"/>
<proteinExistence type="predicted"/>
<evidence type="ECO:0000313" key="2">
    <source>
        <dbReference type="Proteomes" id="UP000265541"/>
    </source>
</evidence>
<feature type="non-terminal residue" evidence="1">
    <location>
        <position position="44"/>
    </location>
</feature>
<dbReference type="EMBL" id="QYJN01000689">
    <property type="protein sequence ID" value="RIP11932.1"/>
    <property type="molecule type" value="Genomic_DNA"/>
</dbReference>
<evidence type="ECO:0000313" key="1">
    <source>
        <dbReference type="EMBL" id="RIP11932.1"/>
    </source>
</evidence>
<organism evidence="1 2">
    <name type="scientific">Staphylococcus gallinarum</name>
    <dbReference type="NCBI Taxonomy" id="1293"/>
    <lineage>
        <taxon>Bacteria</taxon>
        <taxon>Bacillati</taxon>
        <taxon>Bacillota</taxon>
        <taxon>Bacilli</taxon>
        <taxon>Bacillales</taxon>
        <taxon>Staphylococcaceae</taxon>
        <taxon>Staphylococcus</taxon>
    </lineage>
</organism>
<comment type="caution">
    <text evidence="1">The sequence shown here is derived from an EMBL/GenBank/DDBJ whole genome shotgun (WGS) entry which is preliminary data.</text>
</comment>
<gene>
    <name evidence="1" type="ORF">BUZ14_17755</name>
</gene>
<sequence>MKLLTNAKILKNGELTTVSILIEGQHIKKIAPHIDVISETEVID</sequence>
<dbReference type="Proteomes" id="UP000265541">
    <property type="component" value="Unassembled WGS sequence"/>
</dbReference>
<reference evidence="1 2" key="1">
    <citation type="journal article" date="2016" name="Front. Microbiol.">
        <title>Comprehensive Phylogenetic Analysis of Bovine Non-aureus Staphylococci Species Based on Whole-Genome Sequencing.</title>
        <authorList>
            <person name="Naushad S."/>
            <person name="Barkema H.W."/>
            <person name="Luby C."/>
            <person name="Condas L.A."/>
            <person name="Nobrega D.B."/>
            <person name="Carson D.A."/>
            <person name="De Buck J."/>
        </authorList>
    </citation>
    <scope>NUCLEOTIDE SEQUENCE [LARGE SCALE GENOMIC DNA]</scope>
    <source>
        <strain evidence="1 2">SNUC 4781</strain>
    </source>
</reference>
<dbReference type="Gene3D" id="2.30.40.10">
    <property type="entry name" value="Urease, subunit C, domain 1"/>
    <property type="match status" value="1"/>
</dbReference>